<dbReference type="STRING" id="857566.A0A1E3PSR9"/>
<dbReference type="SUPFAM" id="SSF64167">
    <property type="entry name" value="SurE-like"/>
    <property type="match status" value="1"/>
</dbReference>
<dbReference type="Pfam" id="PF03133">
    <property type="entry name" value="TTL"/>
    <property type="match status" value="1"/>
</dbReference>
<keyword evidence="3" id="KW-1185">Reference proteome</keyword>
<name>A0A1E3PSR9_9ASCO</name>
<organism evidence="2 3">
    <name type="scientific">Nadsonia fulvescens var. elongata DSM 6958</name>
    <dbReference type="NCBI Taxonomy" id="857566"/>
    <lineage>
        <taxon>Eukaryota</taxon>
        <taxon>Fungi</taxon>
        <taxon>Dikarya</taxon>
        <taxon>Ascomycota</taxon>
        <taxon>Saccharomycotina</taxon>
        <taxon>Dipodascomycetes</taxon>
        <taxon>Dipodascales</taxon>
        <taxon>Dipodascales incertae sedis</taxon>
        <taxon>Nadsonia</taxon>
    </lineage>
</organism>
<dbReference type="EMBL" id="KV454406">
    <property type="protein sequence ID" value="ODQ68485.1"/>
    <property type="molecule type" value="Genomic_DNA"/>
</dbReference>
<dbReference type="Proteomes" id="UP000095009">
    <property type="component" value="Unassembled WGS sequence"/>
</dbReference>
<dbReference type="PANTHER" id="PTHR47551:SF1">
    <property type="entry name" value="TUBULIN--TYROSINE LIGASE PBY1-RELATED"/>
    <property type="match status" value="1"/>
</dbReference>
<dbReference type="GO" id="GO:0000932">
    <property type="term" value="C:P-body"/>
    <property type="evidence" value="ECO:0007669"/>
    <property type="project" value="TreeGrafter"/>
</dbReference>
<dbReference type="AlphaFoldDB" id="A0A1E3PSR9"/>
<dbReference type="InterPro" id="IPR027746">
    <property type="entry name" value="TTL"/>
</dbReference>
<dbReference type="OrthoDB" id="202825at2759"/>
<gene>
    <name evidence="2" type="ORF">NADFUDRAFT_55112</name>
</gene>
<dbReference type="InterPro" id="IPR002828">
    <property type="entry name" value="SurE-like_Pase/nucleotidase"/>
</dbReference>
<dbReference type="Gene3D" id="3.30.470.20">
    <property type="entry name" value="ATP-grasp fold, B domain"/>
    <property type="match status" value="1"/>
</dbReference>
<dbReference type="GO" id="GO:0016787">
    <property type="term" value="F:hydrolase activity"/>
    <property type="evidence" value="ECO:0007669"/>
    <property type="project" value="InterPro"/>
</dbReference>
<dbReference type="Pfam" id="PF01975">
    <property type="entry name" value="SurE"/>
    <property type="match status" value="1"/>
</dbReference>
<proteinExistence type="predicted"/>
<feature type="domain" description="Survival protein SurE-like phosphatase/nucleotidase" evidence="1">
    <location>
        <begin position="3"/>
        <end position="201"/>
    </location>
</feature>
<dbReference type="NCBIfam" id="TIGR00087">
    <property type="entry name" value="surE"/>
    <property type="match status" value="1"/>
</dbReference>
<accession>A0A1E3PSR9</accession>
<evidence type="ECO:0000259" key="1">
    <source>
        <dbReference type="Pfam" id="PF01975"/>
    </source>
</evidence>
<sequence length="694" mass="77260">MHVLVTNDDGPPCDIISPFIHHLIEALKKNTDWDISVALPNSQKSWIGKAHMIGQTITASYITPSKVIGEPYTGPYDQPKNNGEEEWILLDGTPATCSNIGVNHLFKRKGPVDLVISGPNLGGNSGAVFIMSSGTVGAAMEGALCGVKSIGLSYAYKTKEHDTDVVIEATRLGVEIVKHLYENWPKDDSVDLYSVNIPLVDTLSSSTPIIYSDILQNKWVSAFTPVTNHDKGTLQFEWTPDFDYVHRNVLKAGHGDSYIVHQGSISVTPLRASFQGVSHNSQNINTENDKKFLLTLDDGSYLYPVLKEAVRTHLPYVKLITSADEASPNDQVFQYGEYEDLDFDKLMENTSKYMACSYIYRKALIRKHYLSNTVAVYKSKNPESLIASAFPDSYNIEVDYAEFLDDALDEAYELRGELEAGDKIWILKPSMSDRGQGIRLFSSVEGLQAIFDEFEEDSDGEDSDMEEAIVFSEPKSLLNENSVVTSQLRHFIVQSYIDKPLLLPQHNNRKFHIRTYVLCVGAVKVYVYKHMLALFALSDYKPPQADENDIISLYGQLTNTCLQGECKDEGSVHSFWSLNGLETDKKEAIFSQLCTITGELFDAAVSAGSINFQPLPNGFEIYGIDYLVDSNLSVHLLEVNAYPDFKQTGDDLKSIISGLFNDVIQLAVKPFFGETATKSKDLIEVLDRNVSGGW</sequence>
<dbReference type="InterPro" id="IPR036523">
    <property type="entry name" value="SurE-like_sf"/>
</dbReference>
<evidence type="ECO:0000313" key="3">
    <source>
        <dbReference type="Proteomes" id="UP000095009"/>
    </source>
</evidence>
<dbReference type="Gene3D" id="3.40.1210.10">
    <property type="entry name" value="Survival protein SurE-like phosphatase/nucleotidase"/>
    <property type="match status" value="1"/>
</dbReference>
<reference evidence="2 3" key="1">
    <citation type="journal article" date="2016" name="Proc. Natl. Acad. Sci. U.S.A.">
        <title>Comparative genomics of biotechnologically important yeasts.</title>
        <authorList>
            <person name="Riley R."/>
            <person name="Haridas S."/>
            <person name="Wolfe K.H."/>
            <person name="Lopes M.R."/>
            <person name="Hittinger C.T."/>
            <person name="Goeker M."/>
            <person name="Salamov A.A."/>
            <person name="Wisecaver J.H."/>
            <person name="Long T.M."/>
            <person name="Calvey C.H."/>
            <person name="Aerts A.L."/>
            <person name="Barry K.W."/>
            <person name="Choi C."/>
            <person name="Clum A."/>
            <person name="Coughlan A.Y."/>
            <person name="Deshpande S."/>
            <person name="Douglass A.P."/>
            <person name="Hanson S.J."/>
            <person name="Klenk H.-P."/>
            <person name="LaButti K.M."/>
            <person name="Lapidus A."/>
            <person name="Lindquist E.A."/>
            <person name="Lipzen A.M."/>
            <person name="Meier-Kolthoff J.P."/>
            <person name="Ohm R.A."/>
            <person name="Otillar R.P."/>
            <person name="Pangilinan J.L."/>
            <person name="Peng Y."/>
            <person name="Rokas A."/>
            <person name="Rosa C.A."/>
            <person name="Scheuner C."/>
            <person name="Sibirny A.A."/>
            <person name="Slot J.C."/>
            <person name="Stielow J.B."/>
            <person name="Sun H."/>
            <person name="Kurtzman C.P."/>
            <person name="Blackwell M."/>
            <person name="Grigoriev I.V."/>
            <person name="Jeffries T.W."/>
        </authorList>
    </citation>
    <scope>NUCLEOTIDE SEQUENCE [LARGE SCALE GENOMIC DNA]</scope>
    <source>
        <strain evidence="2 3">DSM 6958</strain>
    </source>
</reference>
<dbReference type="PROSITE" id="PS51221">
    <property type="entry name" value="TTL"/>
    <property type="match status" value="1"/>
</dbReference>
<evidence type="ECO:0000313" key="2">
    <source>
        <dbReference type="EMBL" id="ODQ68485.1"/>
    </source>
</evidence>
<dbReference type="SUPFAM" id="SSF56059">
    <property type="entry name" value="Glutathione synthetase ATP-binding domain-like"/>
    <property type="match status" value="1"/>
</dbReference>
<dbReference type="InterPro" id="IPR004344">
    <property type="entry name" value="TTL/TTLL_fam"/>
</dbReference>
<protein>
    <submittedName>
        <fullName evidence="2">TTL-domain-containing protein</fullName>
    </submittedName>
</protein>
<dbReference type="PANTHER" id="PTHR47551">
    <property type="entry name" value="TUBULIN--TYROSINE LIGASE PBY1-RELATED"/>
    <property type="match status" value="1"/>
</dbReference>